<name>A0A5S9IMI7_UABAM</name>
<evidence type="ECO:0000259" key="1">
    <source>
        <dbReference type="PROSITE" id="PS51750"/>
    </source>
</evidence>
<evidence type="ECO:0000313" key="3">
    <source>
        <dbReference type="Proteomes" id="UP000326354"/>
    </source>
</evidence>
<proteinExistence type="predicted"/>
<dbReference type="AlphaFoldDB" id="A0A5S9IMI7"/>
<sequence length="401" mass="47662">MHIQFIATFFYKFPQKTLNVFRDLRSGEVLFIARELAHVMGYRSLGTLLRKNPLFSAIHHKMLIGTEIRAFKRYLQNVCIERYTVSTKILFITESGFYLLMACDSKKYAYYPGEWICQTVIPHAKNTTQSSYVTHWKSETFCCEFPLIQMNNRIGFFVHPLTKHLQNFHHIDMGYGRYIENIHLQNIEFSIRDSGNLIFYESGLYRYLVGTNHSLGKRFATEYMQKLVPQLRHSQLEWQKITQNNKPPRVKVSPPPEKFYHQIEEQFGEWQQQFQQSVIRDSVVMNARLDGFLKFFRDLIPLLEERFSHLQHGIEEIKTALSQNSDPVISIVKWKKLALQLQVFHIDKQTPHTLFVKALTKYVKSYDYQVLRRVIDRKTMGREGENWIQLGTYTYHIWLKK</sequence>
<dbReference type="PROSITE" id="PS51750">
    <property type="entry name" value="BRO_N"/>
    <property type="match status" value="1"/>
</dbReference>
<organism evidence="2 3">
    <name type="scientific">Uabimicrobium amorphum</name>
    <dbReference type="NCBI Taxonomy" id="2596890"/>
    <lineage>
        <taxon>Bacteria</taxon>
        <taxon>Pseudomonadati</taxon>
        <taxon>Planctomycetota</taxon>
        <taxon>Candidatus Uabimicrobiia</taxon>
        <taxon>Candidatus Uabimicrobiales</taxon>
        <taxon>Candidatus Uabimicrobiaceae</taxon>
        <taxon>Candidatus Uabimicrobium</taxon>
    </lineage>
</organism>
<accession>A0A5S9IMI7</accession>
<evidence type="ECO:0000313" key="2">
    <source>
        <dbReference type="EMBL" id="BBM84648.1"/>
    </source>
</evidence>
<reference evidence="2 3" key="1">
    <citation type="submission" date="2019-08" db="EMBL/GenBank/DDBJ databases">
        <title>Complete genome sequence of Candidatus Uab amorphum.</title>
        <authorList>
            <person name="Shiratori T."/>
            <person name="Suzuki S."/>
            <person name="Kakizawa Y."/>
            <person name="Ishida K."/>
        </authorList>
    </citation>
    <scope>NUCLEOTIDE SEQUENCE [LARGE SCALE GENOMIC DNA]</scope>
    <source>
        <strain evidence="2 3">SRT547</strain>
    </source>
</reference>
<dbReference type="EMBL" id="AP019860">
    <property type="protein sequence ID" value="BBM84648.1"/>
    <property type="molecule type" value="Genomic_DNA"/>
</dbReference>
<feature type="domain" description="Bro-N" evidence="1">
    <location>
        <begin position="3"/>
        <end position="128"/>
    </location>
</feature>
<dbReference type="RefSeq" id="WP_151968789.1">
    <property type="nucleotide sequence ID" value="NZ_AP019860.1"/>
</dbReference>
<protein>
    <recommendedName>
        <fullName evidence="1">Bro-N domain-containing protein</fullName>
    </recommendedName>
</protein>
<keyword evidence="3" id="KW-1185">Reference proteome</keyword>
<dbReference type="InterPro" id="IPR003497">
    <property type="entry name" value="BRO_N_domain"/>
</dbReference>
<dbReference type="Proteomes" id="UP000326354">
    <property type="component" value="Chromosome"/>
</dbReference>
<gene>
    <name evidence="2" type="ORF">UABAM_03009</name>
</gene>
<dbReference type="KEGG" id="uam:UABAM_03009"/>